<feature type="binding site" evidence="11">
    <location>
        <position position="530"/>
    </location>
    <ligand>
        <name>substrate</name>
    </ligand>
</feature>
<feature type="binding site" evidence="13">
    <location>
        <position position="161"/>
    </location>
    <ligand>
        <name>Mg(2+)</name>
        <dbReference type="ChEBI" id="CHEBI:18420"/>
    </ligand>
</feature>
<evidence type="ECO:0000256" key="7">
    <source>
        <dbReference type="ARBA" id="ARBA00022842"/>
    </source>
</evidence>
<dbReference type="OMA" id="ADYMRGS"/>
<feature type="binding site" evidence="12">
    <location>
        <position position="447"/>
    </location>
    <ligand>
        <name>thiamine diphosphate</name>
        <dbReference type="ChEBI" id="CHEBI:58937"/>
    </ligand>
</feature>
<feature type="domain" description="Transketolase-like pyrimidine-binding" evidence="15">
    <location>
        <begin position="359"/>
        <end position="535"/>
    </location>
</feature>
<proteinExistence type="inferred from homology"/>
<dbReference type="GO" id="GO:0005829">
    <property type="term" value="C:cytosol"/>
    <property type="evidence" value="ECO:0007669"/>
    <property type="project" value="TreeGrafter"/>
</dbReference>
<comment type="cofactor">
    <cofactor evidence="13">
        <name>Mg(2+)</name>
        <dbReference type="ChEBI" id="CHEBI:18420"/>
    </cofactor>
    <text evidence="13">Binds 1 Mg(2+) ion per subunit. Can also utilize other divalent metal cations, such as Ca(2+), Mn(2+) and Co(2+).</text>
</comment>
<dbReference type="KEGG" id="cput:CONPUDRAFT_79926"/>
<sequence length="684" mass="74195">MSTFTPEPTDNVCIATIRTLAADVVTKANSGHPGAPMGMAPAAHVLFTRFFNANPKNSKWFNRDRFVLSNGHACALQYILLHLLGYKLSMDDLKAFRQLDSLTPGHPEANHTDGIEVTTGPLGQGFANGVGLAIAQAHLGAVYNRDNFDLVNNYTYVFTGDGCLMEGVASEAASLAGHLQLGNLIVVYDDNHISIDGDTAVAFTENVEQRFLAYGWQALHVNDGDSDLAGIYNAIAAGRAEKNKPTIIRLRTTIGFGSKQQGTHGIHGSPLKADDLKALKEKFNFPSDQTFHVPEQTYATYHAVAQKGAKLEGDWNSLLQKYKQSYHKEHAELVRRIEGKLPDGWEKSLPVYKPADAAQASRKLSEIVLTSVIPILPELMGGSADLTGSNLTKVKSSVDFQHPSTKLGTYAGTYIRFGVREHGMGAIANGMAAYGAIVPFVATFMNFVSYAAGAVRLSALSKHQVIWVATHDSIGLGEDGPTHQPVETAVHLRAIPNLDFWRPADGNETSAAYYVALSRKRTPSVLSLSRQNLPNLEGSSIERASRGGYVLHEVQNEDLTIVSCGSEVPIALEAASKLQGEGLKVRIVSLPCWSIFDQQDQEYRLSVLRSGAPILSLEALTTTGWQKYSHEQYGLPGWGASAPYQKVYEKFGITGSNIAVVGKKVIDFYRKKGGEVVSPLVKAL</sequence>
<evidence type="ECO:0000256" key="1">
    <source>
        <dbReference type="ARBA" id="ARBA00001941"/>
    </source>
</evidence>
<dbReference type="GO" id="GO:0005634">
    <property type="term" value="C:nucleus"/>
    <property type="evidence" value="ECO:0007669"/>
    <property type="project" value="TreeGrafter"/>
</dbReference>
<evidence type="ECO:0000256" key="4">
    <source>
        <dbReference type="ARBA" id="ARBA00013152"/>
    </source>
</evidence>
<feature type="binding site" evidence="12">
    <location>
        <position position="267"/>
    </location>
    <ligand>
        <name>thiamine diphosphate</name>
        <dbReference type="ChEBI" id="CHEBI:58937"/>
    </ligand>
</feature>
<dbReference type="InterPro" id="IPR049557">
    <property type="entry name" value="Transketolase_CS"/>
</dbReference>
<dbReference type="InterPro" id="IPR005478">
    <property type="entry name" value="Transketolase_bac-like"/>
</dbReference>
<dbReference type="Gene3D" id="3.40.50.920">
    <property type="match status" value="1"/>
</dbReference>
<accession>A0A5M3N1K5</accession>
<feature type="binding site" evidence="11">
    <location>
        <position position="483"/>
    </location>
    <ligand>
        <name>substrate</name>
    </ligand>
</feature>
<dbReference type="PROSITE" id="PS00801">
    <property type="entry name" value="TRANSKETOLASE_1"/>
    <property type="match status" value="1"/>
</dbReference>
<protein>
    <recommendedName>
        <fullName evidence="4">transketolase</fullName>
        <ecNumber evidence="4">2.2.1.1</ecNumber>
    </recommendedName>
</protein>
<evidence type="ECO:0000259" key="15">
    <source>
        <dbReference type="SMART" id="SM00861"/>
    </source>
</evidence>
<keyword evidence="7 13" id="KW-0460">Magnesium</keyword>
<reference evidence="17" key="1">
    <citation type="journal article" date="2012" name="Science">
        <title>The Paleozoic origin of enzymatic lignin decomposition reconstructed from 31 fungal genomes.</title>
        <authorList>
            <person name="Floudas D."/>
            <person name="Binder M."/>
            <person name="Riley R."/>
            <person name="Barry K."/>
            <person name="Blanchette R.A."/>
            <person name="Henrissat B."/>
            <person name="Martinez A.T."/>
            <person name="Otillar R."/>
            <person name="Spatafora J.W."/>
            <person name="Yadav J.S."/>
            <person name="Aerts A."/>
            <person name="Benoit I."/>
            <person name="Boyd A."/>
            <person name="Carlson A."/>
            <person name="Copeland A."/>
            <person name="Coutinho P.M."/>
            <person name="de Vries R.P."/>
            <person name="Ferreira P."/>
            <person name="Findley K."/>
            <person name="Foster B."/>
            <person name="Gaskell J."/>
            <person name="Glotzer D."/>
            <person name="Gorecki P."/>
            <person name="Heitman J."/>
            <person name="Hesse C."/>
            <person name="Hori C."/>
            <person name="Igarashi K."/>
            <person name="Jurgens J.A."/>
            <person name="Kallen N."/>
            <person name="Kersten P."/>
            <person name="Kohler A."/>
            <person name="Kuees U."/>
            <person name="Kumar T.K.A."/>
            <person name="Kuo A."/>
            <person name="LaButti K."/>
            <person name="Larrondo L.F."/>
            <person name="Lindquist E."/>
            <person name="Ling A."/>
            <person name="Lombard V."/>
            <person name="Lucas S."/>
            <person name="Lundell T."/>
            <person name="Martin R."/>
            <person name="McLaughlin D.J."/>
            <person name="Morgenstern I."/>
            <person name="Morin E."/>
            <person name="Murat C."/>
            <person name="Nagy L.G."/>
            <person name="Nolan M."/>
            <person name="Ohm R.A."/>
            <person name="Patyshakuliyeva A."/>
            <person name="Rokas A."/>
            <person name="Ruiz-Duenas F.J."/>
            <person name="Sabat G."/>
            <person name="Salamov A."/>
            <person name="Samejima M."/>
            <person name="Schmutz J."/>
            <person name="Slot J.C."/>
            <person name="St John F."/>
            <person name="Stenlid J."/>
            <person name="Sun H."/>
            <person name="Sun S."/>
            <person name="Syed K."/>
            <person name="Tsang A."/>
            <person name="Wiebenga A."/>
            <person name="Young D."/>
            <person name="Pisabarro A."/>
            <person name="Eastwood D.C."/>
            <person name="Martin F."/>
            <person name="Cullen D."/>
            <person name="Grigoriev I.V."/>
            <person name="Hibbett D.S."/>
        </authorList>
    </citation>
    <scope>NUCLEOTIDE SEQUENCE [LARGE SCALE GENOMIC DNA]</scope>
    <source>
        <strain evidence="17">RWD-64-598 SS2</strain>
    </source>
</reference>
<evidence type="ECO:0000256" key="11">
    <source>
        <dbReference type="PIRSR" id="PIRSR605478-2"/>
    </source>
</evidence>
<feature type="binding site" evidence="13">
    <location>
        <position position="191"/>
    </location>
    <ligand>
        <name>Mg(2+)</name>
        <dbReference type="ChEBI" id="CHEBI:18420"/>
    </ligand>
</feature>
<comment type="subunit">
    <text evidence="3">Homodimer.</text>
</comment>
<feature type="active site" description="Proton donor" evidence="10">
    <location>
        <position position="421"/>
    </location>
</feature>
<feature type="binding site" evidence="11">
    <location>
        <position position="267"/>
    </location>
    <ligand>
        <name>substrate</name>
    </ligand>
</feature>
<evidence type="ECO:0000256" key="3">
    <source>
        <dbReference type="ARBA" id="ARBA00011738"/>
    </source>
</evidence>
<feature type="binding site" evidence="13">
    <location>
        <position position="193"/>
    </location>
    <ligand>
        <name>Mg(2+)</name>
        <dbReference type="ChEBI" id="CHEBI:18420"/>
    </ligand>
</feature>
<dbReference type="OrthoDB" id="10267175at2759"/>
<dbReference type="PANTHER" id="PTHR43522:SF2">
    <property type="entry name" value="TRANSKETOLASE 1-RELATED"/>
    <property type="match status" value="1"/>
</dbReference>
<keyword evidence="17" id="KW-1185">Reference proteome</keyword>
<dbReference type="InterPro" id="IPR029061">
    <property type="entry name" value="THDP-binding"/>
</dbReference>
<dbReference type="InterPro" id="IPR005475">
    <property type="entry name" value="Transketolase-like_Pyr-bd"/>
</dbReference>
<comment type="catalytic activity">
    <reaction evidence="9">
        <text>D-sedoheptulose 7-phosphate + D-glyceraldehyde 3-phosphate = aldehydo-D-ribose 5-phosphate + D-xylulose 5-phosphate</text>
        <dbReference type="Rhea" id="RHEA:10508"/>
        <dbReference type="ChEBI" id="CHEBI:57483"/>
        <dbReference type="ChEBI" id="CHEBI:57737"/>
        <dbReference type="ChEBI" id="CHEBI:58273"/>
        <dbReference type="ChEBI" id="CHEBI:59776"/>
        <dbReference type="EC" id="2.2.1.1"/>
    </reaction>
</comment>
<evidence type="ECO:0000256" key="2">
    <source>
        <dbReference type="ARBA" id="ARBA00007131"/>
    </source>
</evidence>
<evidence type="ECO:0000256" key="5">
    <source>
        <dbReference type="ARBA" id="ARBA00022679"/>
    </source>
</evidence>
<dbReference type="CDD" id="cd07033">
    <property type="entry name" value="TPP_PYR_DXS_TK_like"/>
    <property type="match status" value="1"/>
</dbReference>
<keyword evidence="5" id="KW-0808">Transferase</keyword>
<dbReference type="AlphaFoldDB" id="A0A5M3N1K5"/>
<dbReference type="GO" id="GO:0006098">
    <property type="term" value="P:pentose-phosphate shunt"/>
    <property type="evidence" value="ECO:0007669"/>
    <property type="project" value="TreeGrafter"/>
</dbReference>
<evidence type="ECO:0000256" key="12">
    <source>
        <dbReference type="PIRSR" id="PIRSR605478-3"/>
    </source>
</evidence>
<feature type="binding site" evidence="11">
    <location>
        <position position="479"/>
    </location>
    <ligand>
        <name>substrate</name>
    </ligand>
</feature>
<dbReference type="FunFam" id="3.40.50.970:FF:000004">
    <property type="entry name" value="Transketolase"/>
    <property type="match status" value="1"/>
</dbReference>
<dbReference type="SUPFAM" id="SSF52518">
    <property type="entry name" value="Thiamin diphosphate-binding fold (THDP-binding)"/>
    <property type="match status" value="2"/>
</dbReference>
<dbReference type="RefSeq" id="XP_007764297.1">
    <property type="nucleotide sequence ID" value="XM_007766107.1"/>
</dbReference>
<dbReference type="PANTHER" id="PTHR43522">
    <property type="entry name" value="TRANSKETOLASE"/>
    <property type="match status" value="1"/>
</dbReference>
<feature type="binding site" evidence="11">
    <location>
        <position position="389"/>
    </location>
    <ligand>
        <name>substrate</name>
    </ligand>
</feature>
<dbReference type="GeneID" id="19210002"/>
<dbReference type="GO" id="GO:0004802">
    <property type="term" value="F:transketolase activity"/>
    <property type="evidence" value="ECO:0007669"/>
    <property type="project" value="UniProtKB-EC"/>
</dbReference>
<dbReference type="Gene3D" id="3.40.50.970">
    <property type="match status" value="2"/>
</dbReference>
<dbReference type="NCBIfam" id="TIGR00232">
    <property type="entry name" value="tktlase_bact"/>
    <property type="match status" value="1"/>
</dbReference>
<organism evidence="16 17">
    <name type="scientific">Coniophora puteana (strain RWD-64-598)</name>
    <name type="common">Brown rot fungus</name>
    <dbReference type="NCBI Taxonomy" id="741705"/>
    <lineage>
        <taxon>Eukaryota</taxon>
        <taxon>Fungi</taxon>
        <taxon>Dikarya</taxon>
        <taxon>Basidiomycota</taxon>
        <taxon>Agaricomycotina</taxon>
        <taxon>Agaricomycetes</taxon>
        <taxon>Agaricomycetidae</taxon>
        <taxon>Boletales</taxon>
        <taxon>Coniophorineae</taxon>
        <taxon>Coniophoraceae</taxon>
        <taxon>Coniophora</taxon>
    </lineage>
</organism>
<evidence type="ECO:0000256" key="10">
    <source>
        <dbReference type="PIRSR" id="PIRSR605478-1"/>
    </source>
</evidence>
<keyword evidence="8 12" id="KW-0786">Thiamine pyrophosphate</keyword>
<dbReference type="InterPro" id="IPR005474">
    <property type="entry name" value="Transketolase_N"/>
</dbReference>
<feature type="binding site" evidence="12">
    <location>
        <position position="72"/>
    </location>
    <ligand>
        <name>thiamine diphosphate</name>
        <dbReference type="ChEBI" id="CHEBI:58937"/>
    </ligand>
</feature>
<dbReference type="Pfam" id="PF00456">
    <property type="entry name" value="Transketolase_N"/>
    <property type="match status" value="1"/>
</dbReference>
<dbReference type="Proteomes" id="UP000053558">
    <property type="component" value="Unassembled WGS sequence"/>
</dbReference>
<evidence type="ECO:0000256" key="14">
    <source>
        <dbReference type="PIRSR" id="PIRSR605478-5"/>
    </source>
</evidence>
<dbReference type="InterPro" id="IPR009014">
    <property type="entry name" value="Transketo_C/PFOR_II"/>
</dbReference>
<feature type="binding site" evidence="11">
    <location>
        <position position="32"/>
    </location>
    <ligand>
        <name>substrate</name>
    </ligand>
</feature>
<dbReference type="Pfam" id="PF02779">
    <property type="entry name" value="Transket_pyr"/>
    <property type="match status" value="1"/>
</dbReference>
<comment type="similarity">
    <text evidence="2">Belongs to the transketolase family.</text>
</comment>
<comment type="cofactor">
    <cofactor evidence="1">
        <name>Co(2+)</name>
        <dbReference type="ChEBI" id="CHEBI:48828"/>
    </cofactor>
</comment>
<evidence type="ECO:0000313" key="16">
    <source>
        <dbReference type="EMBL" id="EIW85263.1"/>
    </source>
</evidence>
<dbReference type="SUPFAM" id="SSF52922">
    <property type="entry name" value="TK C-terminal domain-like"/>
    <property type="match status" value="1"/>
</dbReference>
<feature type="binding site" evidence="12">
    <location>
        <position position="191"/>
    </location>
    <ligand>
        <name>thiamine diphosphate</name>
        <dbReference type="ChEBI" id="CHEBI:58937"/>
    </ligand>
</feature>
<evidence type="ECO:0000256" key="13">
    <source>
        <dbReference type="PIRSR" id="PIRSR605478-4"/>
    </source>
</evidence>
<feature type="binding site" evidence="12">
    <location>
        <begin position="120"/>
        <end position="122"/>
    </location>
    <ligand>
        <name>thiamine diphosphate</name>
        <dbReference type="ChEBI" id="CHEBI:58937"/>
    </ligand>
</feature>
<dbReference type="SMART" id="SM00861">
    <property type="entry name" value="Transket_pyr"/>
    <property type="match status" value="1"/>
</dbReference>
<evidence type="ECO:0000256" key="6">
    <source>
        <dbReference type="ARBA" id="ARBA00022723"/>
    </source>
</evidence>
<dbReference type="CDD" id="cd02012">
    <property type="entry name" value="TPP_TK"/>
    <property type="match status" value="1"/>
</dbReference>
<keyword evidence="6 13" id="KW-0479">Metal-binding</keyword>
<comment type="caution">
    <text evidence="16">The sequence shown here is derived from an EMBL/GenBank/DDBJ whole genome shotgun (WGS) entry which is preliminary data.</text>
</comment>
<dbReference type="Pfam" id="PF22613">
    <property type="entry name" value="Transketolase_C_1"/>
    <property type="match status" value="1"/>
</dbReference>
<evidence type="ECO:0000256" key="8">
    <source>
        <dbReference type="ARBA" id="ARBA00023052"/>
    </source>
</evidence>
<evidence type="ECO:0000313" key="17">
    <source>
        <dbReference type="Proteomes" id="UP000053558"/>
    </source>
</evidence>
<comment type="cofactor">
    <cofactor evidence="12">
        <name>thiamine diphosphate</name>
        <dbReference type="ChEBI" id="CHEBI:58937"/>
    </cofactor>
    <text evidence="12">Binds 1 thiamine pyrophosphate per subunit. During the reaction, the substrate forms a covalent intermediate with the cofactor.</text>
</comment>
<dbReference type="InterPro" id="IPR055152">
    <property type="entry name" value="Transketolase-like_C_2"/>
</dbReference>
<feature type="site" description="Important for catalytic activity" evidence="14">
    <location>
        <position position="267"/>
    </location>
</feature>
<dbReference type="GO" id="GO:0046872">
    <property type="term" value="F:metal ion binding"/>
    <property type="evidence" value="ECO:0007669"/>
    <property type="project" value="UniProtKB-KW"/>
</dbReference>
<dbReference type="FunFam" id="3.40.50.970:FF:000003">
    <property type="entry name" value="Transketolase"/>
    <property type="match status" value="1"/>
</dbReference>
<feature type="binding site" evidence="11">
    <location>
        <position position="471"/>
    </location>
    <ligand>
        <name>substrate</name>
    </ligand>
</feature>
<dbReference type="FunFam" id="3.40.50.920:FF:000003">
    <property type="entry name" value="Transketolase"/>
    <property type="match status" value="1"/>
</dbReference>
<feature type="binding site" evidence="11">
    <location>
        <position position="362"/>
    </location>
    <ligand>
        <name>substrate</name>
    </ligand>
</feature>
<feature type="site" description="Important for catalytic activity" evidence="14">
    <location>
        <position position="32"/>
    </location>
</feature>
<feature type="binding site" evidence="12">
    <location>
        <position position="162"/>
    </location>
    <ligand>
        <name>thiamine diphosphate</name>
        <dbReference type="ChEBI" id="CHEBI:58937"/>
    </ligand>
</feature>
<dbReference type="EC" id="2.2.1.1" evidence="4"/>
<dbReference type="InterPro" id="IPR033247">
    <property type="entry name" value="Transketolase_fam"/>
</dbReference>
<name>A0A5M3N1K5_CONPW</name>
<dbReference type="EMBL" id="JH711574">
    <property type="protein sequence ID" value="EIW85263.1"/>
    <property type="molecule type" value="Genomic_DNA"/>
</dbReference>
<evidence type="ECO:0000256" key="9">
    <source>
        <dbReference type="ARBA" id="ARBA00049473"/>
    </source>
</evidence>
<gene>
    <name evidence="16" type="ORF">CONPUDRAFT_79926</name>
</gene>